<keyword evidence="3" id="KW-1185">Reference proteome</keyword>
<dbReference type="Proteomes" id="UP000788993">
    <property type="component" value="Unassembled WGS sequence"/>
</dbReference>
<keyword evidence="1" id="KW-0812">Transmembrane</keyword>
<keyword evidence="1" id="KW-0472">Membrane</keyword>
<accession>A0A9P8PU82</accession>
<proteinExistence type="predicted"/>
<evidence type="ECO:0000313" key="2">
    <source>
        <dbReference type="EMBL" id="KAH3677725.1"/>
    </source>
</evidence>
<name>A0A9P8PU82_9ASCO</name>
<keyword evidence="1" id="KW-1133">Transmembrane helix</keyword>
<dbReference type="Pfam" id="PF06522">
    <property type="entry name" value="B12D"/>
    <property type="match status" value="1"/>
</dbReference>
<evidence type="ECO:0000313" key="3">
    <source>
        <dbReference type="Proteomes" id="UP000788993"/>
    </source>
</evidence>
<dbReference type="AlphaFoldDB" id="A0A9P8PU82"/>
<comment type="caution">
    <text evidence="2">The sequence shown here is derived from an EMBL/GenBank/DDBJ whole genome shotgun (WGS) entry which is preliminary data.</text>
</comment>
<protein>
    <submittedName>
        <fullName evidence="2">Uncharacterized protein</fullName>
    </submittedName>
</protein>
<dbReference type="EMBL" id="JAEUBD010000095">
    <property type="protein sequence ID" value="KAH3677725.1"/>
    <property type="molecule type" value="Genomic_DNA"/>
</dbReference>
<reference evidence="2" key="2">
    <citation type="submission" date="2021-01" db="EMBL/GenBank/DDBJ databases">
        <authorList>
            <person name="Schikora-Tamarit M.A."/>
        </authorList>
    </citation>
    <scope>NUCLEOTIDE SEQUENCE</scope>
    <source>
        <strain evidence="2">NCAIM Y.01608</strain>
    </source>
</reference>
<sequence length="76" mass="8456">MKLNRTTTDPLSSIFGSLNLGTIPVELYPLFAACGMACVSAIYFSSKKLRTDKTLKLGREVPKFDDKLEEVISKQE</sequence>
<feature type="transmembrane region" description="Helical" evidence="1">
    <location>
        <begin position="27"/>
        <end position="46"/>
    </location>
</feature>
<evidence type="ECO:0000256" key="1">
    <source>
        <dbReference type="SAM" id="Phobius"/>
    </source>
</evidence>
<organism evidence="2 3">
    <name type="scientific">Ogataea polymorpha</name>
    <dbReference type="NCBI Taxonomy" id="460523"/>
    <lineage>
        <taxon>Eukaryota</taxon>
        <taxon>Fungi</taxon>
        <taxon>Dikarya</taxon>
        <taxon>Ascomycota</taxon>
        <taxon>Saccharomycotina</taxon>
        <taxon>Pichiomycetes</taxon>
        <taxon>Pichiales</taxon>
        <taxon>Pichiaceae</taxon>
        <taxon>Ogataea</taxon>
    </lineage>
</organism>
<reference evidence="2" key="1">
    <citation type="journal article" date="2021" name="Open Biol.">
        <title>Shared evolutionary footprints suggest mitochondrial oxidative damage underlies multiple complex I losses in fungi.</title>
        <authorList>
            <person name="Schikora-Tamarit M.A."/>
            <person name="Marcet-Houben M."/>
            <person name="Nosek J."/>
            <person name="Gabaldon T."/>
        </authorList>
    </citation>
    <scope>NUCLEOTIDE SEQUENCE</scope>
    <source>
        <strain evidence="2">NCAIM Y.01608</strain>
    </source>
</reference>
<gene>
    <name evidence="2" type="ORF">OGATHE_000379</name>
</gene>
<dbReference type="InterPro" id="IPR010530">
    <property type="entry name" value="B12D"/>
</dbReference>